<keyword evidence="3 4" id="KW-0408">Iron</keyword>
<dbReference type="InterPro" id="IPR051459">
    <property type="entry name" value="Cytochrome_c-type_DH"/>
</dbReference>
<comment type="caution">
    <text evidence="7">The sequence shown here is derived from an EMBL/GenBank/DDBJ whole genome shotgun (WGS) entry which is preliminary data.</text>
</comment>
<keyword evidence="2 4" id="KW-0479">Metal-binding</keyword>
<feature type="domain" description="Cytochrome c" evidence="6">
    <location>
        <begin position="194"/>
        <end position="307"/>
    </location>
</feature>
<reference evidence="8" key="1">
    <citation type="submission" date="2018-05" db="EMBL/GenBank/DDBJ databases">
        <authorList>
            <person name="Nie L."/>
        </authorList>
    </citation>
    <scope>NUCLEOTIDE SEQUENCE [LARGE SCALE GENOMIC DNA]</scope>
    <source>
        <strain evidence="8">NL</strain>
    </source>
</reference>
<dbReference type="RefSeq" id="WP_111476515.1">
    <property type="nucleotide sequence ID" value="NZ_QHKM01000001.1"/>
</dbReference>
<keyword evidence="5" id="KW-0732">Signal</keyword>
<dbReference type="Proteomes" id="UP000248553">
    <property type="component" value="Unassembled WGS sequence"/>
</dbReference>
<protein>
    <submittedName>
        <fullName evidence="7">Cytochrome c</fullName>
    </submittedName>
</protein>
<dbReference type="PROSITE" id="PS51257">
    <property type="entry name" value="PROKAR_LIPOPROTEIN"/>
    <property type="match status" value="1"/>
</dbReference>
<feature type="chain" id="PRO_5016379824" evidence="5">
    <location>
        <begin position="23"/>
        <end position="324"/>
    </location>
</feature>
<dbReference type="Pfam" id="PF13442">
    <property type="entry name" value="Cytochrome_CBB3"/>
    <property type="match status" value="1"/>
</dbReference>
<dbReference type="GO" id="GO:0009055">
    <property type="term" value="F:electron transfer activity"/>
    <property type="evidence" value="ECO:0007669"/>
    <property type="project" value="InterPro"/>
</dbReference>
<evidence type="ECO:0000256" key="2">
    <source>
        <dbReference type="ARBA" id="ARBA00022723"/>
    </source>
</evidence>
<dbReference type="PANTHER" id="PTHR35008">
    <property type="entry name" value="BLL4482 PROTEIN-RELATED"/>
    <property type="match status" value="1"/>
</dbReference>
<evidence type="ECO:0000259" key="6">
    <source>
        <dbReference type="PROSITE" id="PS51007"/>
    </source>
</evidence>
<feature type="domain" description="Cytochrome c" evidence="6">
    <location>
        <begin position="49"/>
        <end position="150"/>
    </location>
</feature>
<dbReference type="AlphaFoldDB" id="A0A328BT58"/>
<dbReference type="Gene3D" id="1.10.760.10">
    <property type="entry name" value="Cytochrome c-like domain"/>
    <property type="match status" value="2"/>
</dbReference>
<accession>A0A328BT58</accession>
<dbReference type="PROSITE" id="PS51007">
    <property type="entry name" value="CYTC"/>
    <property type="match status" value="2"/>
</dbReference>
<evidence type="ECO:0000256" key="5">
    <source>
        <dbReference type="SAM" id="SignalP"/>
    </source>
</evidence>
<keyword evidence="1 4" id="KW-0349">Heme</keyword>
<organism evidence="7 8">
    <name type="scientific">Hymenobacter edaphi</name>
    <dbReference type="NCBI Taxonomy" id="2211146"/>
    <lineage>
        <taxon>Bacteria</taxon>
        <taxon>Pseudomonadati</taxon>
        <taxon>Bacteroidota</taxon>
        <taxon>Cytophagia</taxon>
        <taxon>Cytophagales</taxon>
        <taxon>Hymenobacteraceae</taxon>
        <taxon>Hymenobacter</taxon>
    </lineage>
</organism>
<dbReference type="InterPro" id="IPR036909">
    <property type="entry name" value="Cyt_c-like_dom_sf"/>
</dbReference>
<dbReference type="PANTHER" id="PTHR35008:SF4">
    <property type="entry name" value="BLL4482 PROTEIN"/>
    <property type="match status" value="1"/>
</dbReference>
<keyword evidence="8" id="KW-1185">Reference proteome</keyword>
<evidence type="ECO:0000256" key="1">
    <source>
        <dbReference type="ARBA" id="ARBA00022617"/>
    </source>
</evidence>
<name>A0A328BT58_9BACT</name>
<gene>
    <name evidence="7" type="ORF">DLM85_02690</name>
</gene>
<dbReference type="InterPro" id="IPR009056">
    <property type="entry name" value="Cyt_c-like_dom"/>
</dbReference>
<proteinExistence type="predicted"/>
<dbReference type="OrthoDB" id="9809720at2"/>
<dbReference type="GO" id="GO:0046872">
    <property type="term" value="F:metal ion binding"/>
    <property type="evidence" value="ECO:0007669"/>
    <property type="project" value="UniProtKB-KW"/>
</dbReference>
<feature type="signal peptide" evidence="5">
    <location>
        <begin position="1"/>
        <end position="22"/>
    </location>
</feature>
<evidence type="ECO:0000256" key="4">
    <source>
        <dbReference type="PROSITE-ProRule" id="PRU00433"/>
    </source>
</evidence>
<evidence type="ECO:0000313" key="8">
    <source>
        <dbReference type="Proteomes" id="UP000248553"/>
    </source>
</evidence>
<evidence type="ECO:0000256" key="3">
    <source>
        <dbReference type="ARBA" id="ARBA00023004"/>
    </source>
</evidence>
<dbReference type="GO" id="GO:0020037">
    <property type="term" value="F:heme binding"/>
    <property type="evidence" value="ECO:0007669"/>
    <property type="project" value="InterPro"/>
</dbReference>
<dbReference type="EMBL" id="QHKM01000001">
    <property type="protein sequence ID" value="RAK69779.1"/>
    <property type="molecule type" value="Genomic_DNA"/>
</dbReference>
<evidence type="ECO:0000313" key="7">
    <source>
        <dbReference type="EMBL" id="RAK69779.1"/>
    </source>
</evidence>
<dbReference type="SUPFAM" id="SSF46626">
    <property type="entry name" value="Cytochrome c"/>
    <property type="match status" value="2"/>
</dbReference>
<sequence length="324" mass="35368">MKKVLRILGLLLAGVVFLGACAATFVQVRGIPSYDKPQMAAQKIVATPTRIAHGQKIVNAMCVDCHRNPATGALSGKQLTELPPEFGKLYAANITQDQQHGIGRWTDEELVALLRTGIGRDGRYRVVMPNFRHMSDEDVASVIAYLHSTDRQVQPDPTPTHEQEPSFLAKALTNTVMKPLPMPDGAVVAPAPTDAVAYGRYLVVGRYKCYDCHSQDHQTNNHLEPEKSAGYLGGGIDFVTTDGSLIKSRNLTMDAETGLGDWTEAQFVQAVRYGQSPHGPLRTPMPKFTLMDETEARAIYAYLRTVPVLRNATPEDGAAAVATR</sequence>